<reference evidence="2" key="1">
    <citation type="submission" date="2021-01" db="EMBL/GenBank/DDBJ databases">
        <authorList>
            <person name="Corre E."/>
            <person name="Pelletier E."/>
            <person name="Niang G."/>
            <person name="Scheremetjew M."/>
            <person name="Finn R."/>
            <person name="Kale V."/>
            <person name="Holt S."/>
            <person name="Cochrane G."/>
            <person name="Meng A."/>
            <person name="Brown T."/>
            <person name="Cohen L."/>
        </authorList>
    </citation>
    <scope>NUCLEOTIDE SEQUENCE</scope>
    <source>
        <strain evidence="2">CCCM811</strain>
    </source>
</reference>
<name>A0A7S4DTC0_9EUKA</name>
<gene>
    <name evidence="2" type="ORF">LGLO00237_LOCUS21150</name>
</gene>
<protein>
    <submittedName>
        <fullName evidence="2">Uncharacterized protein</fullName>
    </submittedName>
</protein>
<accession>A0A7S4DTC0</accession>
<evidence type="ECO:0000256" key="1">
    <source>
        <dbReference type="SAM" id="MobiDB-lite"/>
    </source>
</evidence>
<feature type="region of interest" description="Disordered" evidence="1">
    <location>
        <begin position="207"/>
        <end position="240"/>
    </location>
</feature>
<organism evidence="2">
    <name type="scientific">Lotharella globosa</name>
    <dbReference type="NCBI Taxonomy" id="91324"/>
    <lineage>
        <taxon>Eukaryota</taxon>
        <taxon>Sar</taxon>
        <taxon>Rhizaria</taxon>
        <taxon>Cercozoa</taxon>
        <taxon>Chlorarachniophyceae</taxon>
        <taxon>Lotharella</taxon>
    </lineage>
</organism>
<proteinExistence type="predicted"/>
<evidence type="ECO:0000313" key="2">
    <source>
        <dbReference type="EMBL" id="CAE0669523.1"/>
    </source>
</evidence>
<feature type="compositionally biased region" description="Low complexity" evidence="1">
    <location>
        <begin position="15"/>
        <end position="34"/>
    </location>
</feature>
<dbReference type="EMBL" id="HBIV01029616">
    <property type="protein sequence ID" value="CAE0669523.1"/>
    <property type="molecule type" value="Transcribed_RNA"/>
</dbReference>
<dbReference type="InterPro" id="IPR038498">
    <property type="entry name" value="OspF/SpvC_sf"/>
</dbReference>
<dbReference type="Gene3D" id="3.30.2430.10">
    <property type="entry name" value="phosphothreonine lyase"/>
    <property type="match status" value="1"/>
</dbReference>
<sequence>MLDDDAKETTKNDLTTSTSMATSMATKTTTKTTTTMNATRAPLAPSTHRRAGGDQKHAGGRLGYAPLFGRVVFSGGRLPAGHPFGLAATVKDRLAMPRVRMRAFRTVEYHRLCTGGFSRVCTERCRVYWLAQNARAHLTPDWKLHFSVAREDIALAWDILCALFLDHACDFGIKVTTAEALGNGTWPEKQRGREITLYMFTHDPSYDVPSEADAGPLPRRNNNNNNNSHRHKNSNHDAIPQSLGGPMAALAEKNEVHKFWLSKEYERPGAFWRSLVREAERRLRAYKIRSAGCADGDLPLGQYASLRNEAFVAWEGKDGVREMGPSGERDGKWKAIYPPNAAGWNAANQPVPPIISDSWPEVVHRHQSSAAATGTTCAFTCTQQHNAAASACSSSRSRQQKMANWRWEPA</sequence>
<feature type="region of interest" description="Disordered" evidence="1">
    <location>
        <begin position="1"/>
        <end position="34"/>
    </location>
</feature>
<dbReference type="AlphaFoldDB" id="A0A7S4DTC0"/>